<dbReference type="Proteomes" id="UP000316639">
    <property type="component" value="Unassembled WGS sequence"/>
</dbReference>
<proteinExistence type="predicted"/>
<dbReference type="RefSeq" id="WP_146360707.1">
    <property type="nucleotide sequence ID" value="NZ_VOBR01000050.1"/>
</dbReference>
<evidence type="ECO:0000256" key="1">
    <source>
        <dbReference type="SAM" id="MobiDB-lite"/>
    </source>
</evidence>
<comment type="caution">
    <text evidence="2">The sequence shown here is derived from an EMBL/GenBank/DDBJ whole genome shotgun (WGS) entry which is preliminary data.</text>
</comment>
<dbReference type="InterPro" id="IPR046609">
    <property type="entry name" value="DUF6668"/>
</dbReference>
<dbReference type="AlphaFoldDB" id="A0A563EFR6"/>
<evidence type="ECO:0000313" key="3">
    <source>
        <dbReference type="Proteomes" id="UP000316639"/>
    </source>
</evidence>
<dbReference type="OrthoDB" id="4549550at2"/>
<dbReference type="EMBL" id="VOBR01000050">
    <property type="protein sequence ID" value="TWP44516.1"/>
    <property type="molecule type" value="Genomic_DNA"/>
</dbReference>
<dbReference type="Pfam" id="PF20373">
    <property type="entry name" value="DUF6668"/>
    <property type="match status" value="1"/>
</dbReference>
<reference evidence="2 3" key="1">
    <citation type="submission" date="2019-07" db="EMBL/GenBank/DDBJ databases">
        <title>Lentzea xizangensis sp. nov., isolated from Qinghai-Tibetan Plateau Soils.</title>
        <authorList>
            <person name="Huang J."/>
        </authorList>
    </citation>
    <scope>NUCLEOTIDE SEQUENCE [LARGE SCALE GENOMIC DNA]</scope>
    <source>
        <strain evidence="2 3">FXJ1.1311</strain>
    </source>
</reference>
<organism evidence="2 3">
    <name type="scientific">Lentzea tibetensis</name>
    <dbReference type="NCBI Taxonomy" id="2591470"/>
    <lineage>
        <taxon>Bacteria</taxon>
        <taxon>Bacillati</taxon>
        <taxon>Actinomycetota</taxon>
        <taxon>Actinomycetes</taxon>
        <taxon>Pseudonocardiales</taxon>
        <taxon>Pseudonocardiaceae</taxon>
        <taxon>Lentzea</taxon>
    </lineage>
</organism>
<sequence length="178" mass="19131">MSVQTAASGAKTWVRDSTTQQRGAGNLRRNAVPRDPPLRRRQGVVCVGAHGGAGATTLAKALSATELGREVPISGEVLVVGRTNAGGLQSVSRMLNSIVTDPRQQARVVAVALVADAPGRLPRPLSHRVRVISSAARIYRIPWVPEWRLGAEPAELPKEIRKLAELLGDLQSRTRESR</sequence>
<protein>
    <submittedName>
        <fullName evidence="2">Uncharacterized protein</fullName>
    </submittedName>
</protein>
<accession>A0A563EFR6</accession>
<keyword evidence="3" id="KW-1185">Reference proteome</keyword>
<evidence type="ECO:0000313" key="2">
    <source>
        <dbReference type="EMBL" id="TWP44516.1"/>
    </source>
</evidence>
<name>A0A563EFR6_9PSEU</name>
<gene>
    <name evidence="2" type="ORF">FKR81_41055</name>
</gene>
<feature type="region of interest" description="Disordered" evidence="1">
    <location>
        <begin position="1"/>
        <end position="39"/>
    </location>
</feature>